<keyword evidence="11 14" id="KW-0472">Membrane</keyword>
<evidence type="ECO:0000313" key="17">
    <source>
        <dbReference type="Proteomes" id="UP000483078"/>
    </source>
</evidence>
<evidence type="ECO:0000256" key="4">
    <source>
        <dbReference type="ARBA" id="ARBA00022670"/>
    </source>
</evidence>
<keyword evidence="10" id="KW-0482">Metalloprotease</keyword>
<evidence type="ECO:0000256" key="14">
    <source>
        <dbReference type="SAM" id="Phobius"/>
    </source>
</evidence>
<dbReference type="SUPFAM" id="SSF54631">
    <property type="entry name" value="CBS-domain pair"/>
    <property type="match status" value="1"/>
</dbReference>
<dbReference type="Pfam" id="PF02163">
    <property type="entry name" value="Peptidase_M50"/>
    <property type="match status" value="2"/>
</dbReference>
<protein>
    <submittedName>
        <fullName evidence="16">CBS domain-containing protein</fullName>
    </submittedName>
</protein>
<evidence type="ECO:0000256" key="10">
    <source>
        <dbReference type="ARBA" id="ARBA00023049"/>
    </source>
</evidence>
<evidence type="ECO:0000259" key="15">
    <source>
        <dbReference type="PROSITE" id="PS51371"/>
    </source>
</evidence>
<keyword evidence="5 14" id="KW-0812">Transmembrane</keyword>
<dbReference type="Gene3D" id="3.10.580.10">
    <property type="entry name" value="CBS-domain"/>
    <property type="match status" value="1"/>
</dbReference>
<dbReference type="GO" id="GO:0008237">
    <property type="term" value="F:metallopeptidase activity"/>
    <property type="evidence" value="ECO:0007669"/>
    <property type="project" value="UniProtKB-KW"/>
</dbReference>
<dbReference type="CDD" id="cd06164">
    <property type="entry name" value="S2P-M50_SpoIVFB_CBS"/>
    <property type="match status" value="1"/>
</dbReference>
<dbReference type="PROSITE" id="PS51371">
    <property type="entry name" value="CBS"/>
    <property type="match status" value="2"/>
</dbReference>
<evidence type="ECO:0000256" key="13">
    <source>
        <dbReference type="SAM" id="MobiDB-lite"/>
    </source>
</evidence>
<evidence type="ECO:0000256" key="5">
    <source>
        <dbReference type="ARBA" id="ARBA00022692"/>
    </source>
</evidence>
<dbReference type="Pfam" id="PF00571">
    <property type="entry name" value="CBS"/>
    <property type="match status" value="2"/>
</dbReference>
<proteinExistence type="inferred from homology"/>
<evidence type="ECO:0000256" key="7">
    <source>
        <dbReference type="ARBA" id="ARBA00022801"/>
    </source>
</evidence>
<evidence type="ECO:0000256" key="2">
    <source>
        <dbReference type="ARBA" id="ARBA00004141"/>
    </source>
</evidence>
<dbReference type="EMBL" id="VENJ01000006">
    <property type="protein sequence ID" value="MTJ04191.1"/>
    <property type="molecule type" value="Genomic_DNA"/>
</dbReference>
<evidence type="ECO:0000256" key="3">
    <source>
        <dbReference type="ARBA" id="ARBA00007931"/>
    </source>
</evidence>
<dbReference type="AlphaFoldDB" id="A0A7C9HAC5"/>
<evidence type="ECO:0000256" key="9">
    <source>
        <dbReference type="ARBA" id="ARBA00022989"/>
    </source>
</evidence>
<feature type="transmembrane region" description="Helical" evidence="14">
    <location>
        <begin position="169"/>
        <end position="186"/>
    </location>
</feature>
<dbReference type="InterPro" id="IPR000644">
    <property type="entry name" value="CBS_dom"/>
</dbReference>
<comment type="cofactor">
    <cofactor evidence="1">
        <name>Zn(2+)</name>
        <dbReference type="ChEBI" id="CHEBI:29105"/>
    </cofactor>
</comment>
<feature type="transmembrane region" description="Helical" evidence="14">
    <location>
        <begin position="140"/>
        <end position="157"/>
    </location>
</feature>
<feature type="domain" description="CBS" evidence="15">
    <location>
        <begin position="406"/>
        <end position="463"/>
    </location>
</feature>
<comment type="caution">
    <text evidence="16">The sequence shown here is derived from an EMBL/GenBank/DDBJ whole genome shotgun (WGS) entry which is preliminary data.</text>
</comment>
<evidence type="ECO:0000313" key="16">
    <source>
        <dbReference type="EMBL" id="MTJ04191.1"/>
    </source>
</evidence>
<keyword evidence="7" id="KW-0378">Hydrolase</keyword>
<evidence type="ECO:0000256" key="12">
    <source>
        <dbReference type="PROSITE-ProRule" id="PRU00703"/>
    </source>
</evidence>
<comment type="subcellular location">
    <subcellularLocation>
        <location evidence="2">Membrane</location>
        <topology evidence="2">Multi-pass membrane protein</topology>
    </subcellularLocation>
</comment>
<feature type="domain" description="CBS" evidence="15">
    <location>
        <begin position="343"/>
        <end position="399"/>
    </location>
</feature>
<sequence>MPRVPSLVSAETDRTALPGNQSSKATTGPLAECRVIRIDADLSFSFDTSRLRHRIKPMPTTCCGSFRARGGRGRKLDKLPIRWIDEKEVAMFTKKLDLFSILGFRVSLDFSWFLLAVLIVWSLSEAYFPSVIENLPPETAVVMGLGGAAGLFFSIIFHEFSHALVARRYDIPISGITLFIFGGVAEMEKEPPSAKSEFLMAIAGPIASYVLAVLFYAVAYVLPAATPDAPLAAVFFYLALINTVLATFNLLPAFPLDGGRVFRAAVWWWTDNLQKATSMAAMTGRILGTMLMALGVLSVIGGAFVAGMWQALIGLFIIGAARSSEVQMVMKTLLQNVPVSRLMVADPVAVPSDTPVADMIEQYFYRFSHKVFPVVRDDTLLGSVRLHDVGQIPHEERKTLTAGHVLSRDSLDRTVTPESSVLDALDLMQEHNTSRLMVTRNGTLKGMLTMRDIMNYVTIRQEIGAAADTPRRA</sequence>
<feature type="region of interest" description="Disordered" evidence="13">
    <location>
        <begin position="1"/>
        <end position="26"/>
    </location>
</feature>
<reference evidence="16 17" key="1">
    <citation type="submission" date="2019-06" db="EMBL/GenBank/DDBJ databases">
        <title>Enrichment of Autotrophic Halophilic Microorganisms from Red Sea Brine Pool Using Microbial Electrosynthesis System.</title>
        <authorList>
            <person name="Alqahtani M.F."/>
            <person name="Bajracharya S."/>
            <person name="Katuri K.P."/>
            <person name="Ali M."/>
            <person name="Saikaly P.E."/>
        </authorList>
    </citation>
    <scope>NUCLEOTIDE SEQUENCE [LARGE SCALE GENOMIC DNA]</scope>
    <source>
        <strain evidence="16">MES6</strain>
    </source>
</reference>
<evidence type="ECO:0000256" key="11">
    <source>
        <dbReference type="ARBA" id="ARBA00023136"/>
    </source>
</evidence>
<dbReference type="SMART" id="SM00116">
    <property type="entry name" value="CBS"/>
    <property type="match status" value="2"/>
</dbReference>
<dbReference type="PANTHER" id="PTHR39188">
    <property type="entry name" value="MEMBRANE-ASSOCIATED ZINC METALLOPROTEASE M50B"/>
    <property type="match status" value="1"/>
</dbReference>
<comment type="similarity">
    <text evidence="3">Belongs to the peptidase M50B family.</text>
</comment>
<accession>A0A7C9HAC5</accession>
<feature type="transmembrane region" description="Helical" evidence="14">
    <location>
        <begin position="98"/>
        <end position="120"/>
    </location>
</feature>
<dbReference type="GO" id="GO:0006508">
    <property type="term" value="P:proteolysis"/>
    <property type="evidence" value="ECO:0007669"/>
    <property type="project" value="UniProtKB-KW"/>
</dbReference>
<dbReference type="Proteomes" id="UP000483078">
    <property type="component" value="Unassembled WGS sequence"/>
</dbReference>
<gene>
    <name evidence="16" type="ORF">FH759_05780</name>
</gene>
<dbReference type="GO" id="GO:0046872">
    <property type="term" value="F:metal ion binding"/>
    <property type="evidence" value="ECO:0007669"/>
    <property type="project" value="UniProtKB-KW"/>
</dbReference>
<feature type="transmembrane region" description="Helical" evidence="14">
    <location>
        <begin position="198"/>
        <end position="222"/>
    </location>
</feature>
<feature type="transmembrane region" description="Helical" evidence="14">
    <location>
        <begin position="234"/>
        <end position="254"/>
    </location>
</feature>
<organism evidence="16 17">
    <name type="scientific">Sediminimonas qiaohouensis</name>
    <dbReference type="NCBI Taxonomy" id="552061"/>
    <lineage>
        <taxon>Bacteria</taxon>
        <taxon>Pseudomonadati</taxon>
        <taxon>Pseudomonadota</taxon>
        <taxon>Alphaproteobacteria</taxon>
        <taxon>Rhodobacterales</taxon>
        <taxon>Roseobacteraceae</taxon>
        <taxon>Sediminimonas</taxon>
    </lineage>
</organism>
<feature type="transmembrane region" description="Helical" evidence="14">
    <location>
        <begin position="291"/>
        <end position="321"/>
    </location>
</feature>
<dbReference type="InterPro" id="IPR046342">
    <property type="entry name" value="CBS_dom_sf"/>
</dbReference>
<name>A0A7C9HAC5_9RHOB</name>
<evidence type="ECO:0000256" key="8">
    <source>
        <dbReference type="ARBA" id="ARBA00022833"/>
    </source>
</evidence>
<keyword evidence="6" id="KW-0479">Metal-binding</keyword>
<evidence type="ECO:0000256" key="1">
    <source>
        <dbReference type="ARBA" id="ARBA00001947"/>
    </source>
</evidence>
<keyword evidence="4" id="KW-0645">Protease</keyword>
<evidence type="ECO:0000256" key="6">
    <source>
        <dbReference type="ARBA" id="ARBA00022723"/>
    </source>
</evidence>
<keyword evidence="12" id="KW-0129">CBS domain</keyword>
<dbReference type="InterPro" id="IPR008915">
    <property type="entry name" value="Peptidase_M50"/>
</dbReference>
<keyword evidence="9 14" id="KW-1133">Transmembrane helix</keyword>
<dbReference type="GO" id="GO:0016020">
    <property type="term" value="C:membrane"/>
    <property type="evidence" value="ECO:0007669"/>
    <property type="project" value="UniProtKB-SubCell"/>
</dbReference>
<keyword evidence="8" id="KW-0862">Zinc</keyword>
<dbReference type="PANTHER" id="PTHR39188:SF3">
    <property type="entry name" value="STAGE IV SPORULATION PROTEIN FB"/>
    <property type="match status" value="1"/>
</dbReference>